<dbReference type="GO" id="GO:0016791">
    <property type="term" value="F:phosphatase activity"/>
    <property type="evidence" value="ECO:0007669"/>
    <property type="project" value="UniProtKB-ARBA"/>
</dbReference>
<dbReference type="InterPro" id="IPR041492">
    <property type="entry name" value="HAD_2"/>
</dbReference>
<evidence type="ECO:0000313" key="1">
    <source>
        <dbReference type="EMBL" id="KLO06674.1"/>
    </source>
</evidence>
<organism evidence="1 2">
    <name type="scientific">Schizopora paradoxa</name>
    <dbReference type="NCBI Taxonomy" id="27342"/>
    <lineage>
        <taxon>Eukaryota</taxon>
        <taxon>Fungi</taxon>
        <taxon>Dikarya</taxon>
        <taxon>Basidiomycota</taxon>
        <taxon>Agaricomycotina</taxon>
        <taxon>Agaricomycetes</taxon>
        <taxon>Hymenochaetales</taxon>
        <taxon>Schizoporaceae</taxon>
        <taxon>Schizopora</taxon>
    </lineage>
</organism>
<dbReference type="EMBL" id="KQ086188">
    <property type="protein sequence ID" value="KLO06674.1"/>
    <property type="molecule type" value="Genomic_DNA"/>
</dbReference>
<accession>A0A0H2R4B5</accession>
<dbReference type="InParanoid" id="A0A0H2R4B5"/>
<evidence type="ECO:0000313" key="2">
    <source>
        <dbReference type="Proteomes" id="UP000053477"/>
    </source>
</evidence>
<dbReference type="PANTHER" id="PTHR43611:SF3">
    <property type="entry name" value="FLAVIN MONONUCLEOTIDE HYDROLASE 1, CHLOROPLATIC"/>
    <property type="match status" value="1"/>
</dbReference>
<dbReference type="InterPro" id="IPR006439">
    <property type="entry name" value="HAD-SF_hydro_IA"/>
</dbReference>
<dbReference type="Pfam" id="PF13419">
    <property type="entry name" value="HAD_2"/>
    <property type="match status" value="1"/>
</dbReference>
<dbReference type="Proteomes" id="UP000053477">
    <property type="component" value="Unassembled WGS sequence"/>
</dbReference>
<dbReference type="Gene3D" id="1.10.150.240">
    <property type="entry name" value="Putative phosphatase, domain 2"/>
    <property type="match status" value="1"/>
</dbReference>
<dbReference type="Gene3D" id="3.40.50.1000">
    <property type="entry name" value="HAD superfamily/HAD-like"/>
    <property type="match status" value="1"/>
</dbReference>
<dbReference type="InterPro" id="IPR023214">
    <property type="entry name" value="HAD_sf"/>
</dbReference>
<proteinExistence type="predicted"/>
<dbReference type="AlphaFoldDB" id="A0A0H2R4B5"/>
<dbReference type="InterPro" id="IPR036412">
    <property type="entry name" value="HAD-like_sf"/>
</dbReference>
<protein>
    <submittedName>
        <fullName evidence="1">HAD-like protein</fullName>
    </submittedName>
</protein>
<dbReference type="STRING" id="27342.A0A0H2R4B5"/>
<dbReference type="NCBIfam" id="TIGR01509">
    <property type="entry name" value="HAD-SF-IA-v3"/>
    <property type="match status" value="1"/>
</dbReference>
<reference evidence="1 2" key="1">
    <citation type="submission" date="2015-04" db="EMBL/GenBank/DDBJ databases">
        <title>Complete genome sequence of Schizopora paradoxa KUC8140, a cosmopolitan wood degrader in East Asia.</title>
        <authorList>
            <consortium name="DOE Joint Genome Institute"/>
            <person name="Min B."/>
            <person name="Park H."/>
            <person name="Jang Y."/>
            <person name="Kim J.-J."/>
            <person name="Kim K.H."/>
            <person name="Pangilinan J."/>
            <person name="Lipzen A."/>
            <person name="Riley R."/>
            <person name="Grigoriev I.V."/>
            <person name="Spatafora J.W."/>
            <person name="Choi I.-G."/>
        </authorList>
    </citation>
    <scope>NUCLEOTIDE SEQUENCE [LARGE SCALE GENOMIC DNA]</scope>
    <source>
        <strain evidence="1 2">KUC8140</strain>
    </source>
</reference>
<keyword evidence="2" id="KW-1185">Reference proteome</keyword>
<name>A0A0H2R4B5_9AGAM</name>
<dbReference type="SUPFAM" id="SSF56784">
    <property type="entry name" value="HAD-like"/>
    <property type="match status" value="1"/>
</dbReference>
<dbReference type="SFLD" id="SFLDG01129">
    <property type="entry name" value="C1.5:_HAD__Beta-PGM__Phosphata"/>
    <property type="match status" value="1"/>
</dbReference>
<gene>
    <name evidence="1" type="ORF">SCHPADRAFT_945889</name>
</gene>
<dbReference type="PANTHER" id="PTHR43611">
    <property type="entry name" value="ALPHA-D-GLUCOSE 1-PHOSPHATE PHOSPHATASE"/>
    <property type="match status" value="1"/>
</dbReference>
<dbReference type="InterPro" id="IPR023198">
    <property type="entry name" value="PGP-like_dom2"/>
</dbReference>
<sequence length="473" mass="53137">MRTTCDCLIFDLGDVLFTWSAETKTTIPPKILRKILNSATWFAYEKGELEEGQVYRAVSEQFGFASEEVSAALQGARDSLQRSSQLVTFIKEIKAARSLKVYAMSNISAPDWVYLRDKAFPEDWALFDRVFTSAEAHERKPNLGFYQQVLEATGADPSRTVFVDDKLENVLSARSLGLNAIVFDSPENVIRTVTNYVSDPLQRASAWLKENAKRMVSVTDTGVSISENFAQLLILEVTGDRSLVDYVEFPRLFNFFSGDAAFTTSSFPNDLDTTSIGLTLTEHVDYGTKMAIMDEMLEYRNADGIVTVYFDEGRPRIDPIVCTNVLTFFYKHGRGEELEETLTWVLAVLDHRAYLEGTYYYIGGDAFLFFVSRLMGVAPSVKERITFLFRERVRERFGKEGDALSLAMRILAASSVGIRDVVDRDVLLVTQELDGGFPIGWMYRFVNAGIRIGNRGLATALAVKAIEVVDEMS</sequence>
<dbReference type="SFLD" id="SFLDS00003">
    <property type="entry name" value="Haloacid_Dehalogenase"/>
    <property type="match status" value="1"/>
</dbReference>
<dbReference type="OrthoDB" id="2012566at2759"/>